<organism evidence="7 8">
    <name type="scientific">Roridomyces roridus</name>
    <dbReference type="NCBI Taxonomy" id="1738132"/>
    <lineage>
        <taxon>Eukaryota</taxon>
        <taxon>Fungi</taxon>
        <taxon>Dikarya</taxon>
        <taxon>Basidiomycota</taxon>
        <taxon>Agaricomycotina</taxon>
        <taxon>Agaricomycetes</taxon>
        <taxon>Agaricomycetidae</taxon>
        <taxon>Agaricales</taxon>
        <taxon>Marasmiineae</taxon>
        <taxon>Mycenaceae</taxon>
        <taxon>Roridomyces</taxon>
    </lineage>
</organism>
<keyword evidence="2 4" id="KW-0863">Zinc-finger</keyword>
<proteinExistence type="predicted"/>
<dbReference type="InterPro" id="IPR010666">
    <property type="entry name" value="Znf_GRF"/>
</dbReference>
<evidence type="ECO:0000313" key="8">
    <source>
        <dbReference type="Proteomes" id="UP001221142"/>
    </source>
</evidence>
<feature type="domain" description="GRF-type" evidence="6">
    <location>
        <begin position="18"/>
        <end position="63"/>
    </location>
</feature>
<dbReference type="PANTHER" id="PTHR33680:SF1">
    <property type="entry name" value="OS05G0489500 PROTEIN"/>
    <property type="match status" value="1"/>
</dbReference>
<name>A0AAD7CEV6_9AGAR</name>
<evidence type="ECO:0000256" key="4">
    <source>
        <dbReference type="PROSITE-ProRule" id="PRU01343"/>
    </source>
</evidence>
<dbReference type="Pfam" id="PF06839">
    <property type="entry name" value="Zn_ribbon_GRF"/>
    <property type="match status" value="1"/>
</dbReference>
<dbReference type="Proteomes" id="UP001221142">
    <property type="component" value="Unassembled WGS sequence"/>
</dbReference>
<evidence type="ECO:0000259" key="6">
    <source>
        <dbReference type="PROSITE" id="PS51999"/>
    </source>
</evidence>
<reference evidence="7" key="1">
    <citation type="submission" date="2023-03" db="EMBL/GenBank/DDBJ databases">
        <title>Massive genome expansion in bonnet fungi (Mycena s.s.) driven by repeated elements and novel gene families across ecological guilds.</title>
        <authorList>
            <consortium name="Lawrence Berkeley National Laboratory"/>
            <person name="Harder C.B."/>
            <person name="Miyauchi S."/>
            <person name="Viragh M."/>
            <person name="Kuo A."/>
            <person name="Thoen E."/>
            <person name="Andreopoulos B."/>
            <person name="Lu D."/>
            <person name="Skrede I."/>
            <person name="Drula E."/>
            <person name="Henrissat B."/>
            <person name="Morin E."/>
            <person name="Kohler A."/>
            <person name="Barry K."/>
            <person name="LaButti K."/>
            <person name="Morin E."/>
            <person name="Salamov A."/>
            <person name="Lipzen A."/>
            <person name="Mereny Z."/>
            <person name="Hegedus B."/>
            <person name="Baldrian P."/>
            <person name="Stursova M."/>
            <person name="Weitz H."/>
            <person name="Taylor A."/>
            <person name="Grigoriev I.V."/>
            <person name="Nagy L.G."/>
            <person name="Martin F."/>
            <person name="Kauserud H."/>
        </authorList>
    </citation>
    <scope>NUCLEOTIDE SEQUENCE</scope>
    <source>
        <strain evidence="7">9284</strain>
    </source>
</reference>
<dbReference type="AlphaFoldDB" id="A0AAD7CEV6"/>
<keyword evidence="3" id="KW-0862">Zinc</keyword>
<dbReference type="PANTHER" id="PTHR33680">
    <property type="entry name" value="OS07G0190500 PROTEIN"/>
    <property type="match status" value="1"/>
</dbReference>
<keyword evidence="8" id="KW-1185">Reference proteome</keyword>
<evidence type="ECO:0000256" key="2">
    <source>
        <dbReference type="ARBA" id="ARBA00022771"/>
    </source>
</evidence>
<dbReference type="GO" id="GO:0008270">
    <property type="term" value="F:zinc ion binding"/>
    <property type="evidence" value="ECO:0007669"/>
    <property type="project" value="UniProtKB-KW"/>
</dbReference>
<protein>
    <recommendedName>
        <fullName evidence="6">GRF-type domain-containing protein</fullName>
    </recommendedName>
</protein>
<sequence length="180" mass="19853">MSNLHLASPVRSNGKVRCFRHENLLERQVSKTLANPNRGFYSCDASVGTDGESCDFFKWEDEMSPPPSPSPSRKRPASLLEDDLAHKRPNTSQNTTRSPASQARYEAIMRSSRQGTSVTPSPSPANTSTAGPSTAVHRPVTPTPKTEEQDWYPTYSSAVSPTIHHHSNLAEGLRFFTKTL</sequence>
<evidence type="ECO:0000256" key="3">
    <source>
        <dbReference type="ARBA" id="ARBA00022833"/>
    </source>
</evidence>
<gene>
    <name evidence="7" type="ORF">FB45DRAFT_190311</name>
</gene>
<feature type="compositionally biased region" description="Polar residues" evidence="5">
    <location>
        <begin position="90"/>
        <end position="101"/>
    </location>
</feature>
<accession>A0AAD7CEV6</accession>
<keyword evidence="1" id="KW-0479">Metal-binding</keyword>
<feature type="region of interest" description="Disordered" evidence="5">
    <location>
        <begin position="58"/>
        <end position="150"/>
    </location>
</feature>
<dbReference type="EMBL" id="JARKIF010000002">
    <property type="protein sequence ID" value="KAJ7647145.1"/>
    <property type="molecule type" value="Genomic_DNA"/>
</dbReference>
<evidence type="ECO:0000256" key="1">
    <source>
        <dbReference type="ARBA" id="ARBA00022723"/>
    </source>
</evidence>
<comment type="caution">
    <text evidence="7">The sequence shown here is derived from an EMBL/GenBank/DDBJ whole genome shotgun (WGS) entry which is preliminary data.</text>
</comment>
<evidence type="ECO:0000256" key="5">
    <source>
        <dbReference type="SAM" id="MobiDB-lite"/>
    </source>
</evidence>
<evidence type="ECO:0000313" key="7">
    <source>
        <dbReference type="EMBL" id="KAJ7647145.1"/>
    </source>
</evidence>
<dbReference type="PROSITE" id="PS51999">
    <property type="entry name" value="ZF_GRF"/>
    <property type="match status" value="1"/>
</dbReference>
<feature type="compositionally biased region" description="Polar residues" evidence="5">
    <location>
        <begin position="111"/>
        <end position="132"/>
    </location>
</feature>